<dbReference type="RefSeq" id="WP_125163676.1">
    <property type="nucleotide sequence ID" value="NZ_CP034234.1"/>
</dbReference>
<reference evidence="2 3" key="1">
    <citation type="journal article" date="2020" name="Int. J. Syst. Evol. Microbiol.">
        <title>Description of Erysipelothrix piscisicarius sp. nov., an emergent fish pathogen, and assessment of virulence using a tiger barb (Puntigrus tetrazona) infection model.</title>
        <authorList>
            <person name="Pomaranski E.K."/>
            <person name="Griffin M.J."/>
            <person name="Camus A.C."/>
            <person name="Armwood A.R."/>
            <person name="Shelley J."/>
            <person name="Waldbieser G.C."/>
            <person name="LaFrentz B.R."/>
            <person name="Garcia J.C."/>
            <person name="Yanong R."/>
            <person name="Soto E."/>
        </authorList>
    </citation>
    <scope>NUCLEOTIDE SEQUENCE [LARGE SCALE GENOMIC DNA]</scope>
    <source>
        <strain evidence="2 3">15TAL0474</strain>
    </source>
</reference>
<keyword evidence="3" id="KW-1185">Reference proteome</keyword>
<accession>A0A3Q8S6E6</accession>
<dbReference type="Pfam" id="PF07907">
    <property type="entry name" value="YibE_F"/>
    <property type="match status" value="1"/>
</dbReference>
<dbReference type="PANTHER" id="PTHR41771">
    <property type="entry name" value="MEMBRANE PROTEIN-RELATED"/>
    <property type="match status" value="1"/>
</dbReference>
<feature type="transmembrane region" description="Helical" evidence="1">
    <location>
        <begin position="173"/>
        <end position="194"/>
    </location>
</feature>
<feature type="transmembrane region" description="Helical" evidence="1">
    <location>
        <begin position="296"/>
        <end position="323"/>
    </location>
</feature>
<dbReference type="PANTHER" id="PTHR41771:SF1">
    <property type="entry name" value="MEMBRANE PROTEIN"/>
    <property type="match status" value="1"/>
</dbReference>
<protein>
    <submittedName>
        <fullName evidence="2">YibE/F family protein</fullName>
    </submittedName>
</protein>
<gene>
    <name evidence="2" type="ORF">EEI45_00230</name>
</gene>
<evidence type="ECO:0000313" key="2">
    <source>
        <dbReference type="EMBL" id="AZK43450.1"/>
    </source>
</evidence>
<evidence type="ECO:0000256" key="1">
    <source>
        <dbReference type="SAM" id="Phobius"/>
    </source>
</evidence>
<sequence>MRKYLPHGVILLIIILCSLLSYHFQNHAVMAQSLESKHDALYQGTVTKVRTEKDETTKMTKLFLEVYSESFPYLNKTISIEQSLSENTAQALLPLQKGDSVLLNQTTNDEGVQYTLNGPTRSMRVFVVIGIFSILLLVIARKQGLKTLMSFASTVFVVGTVFIPGILAQQNMYLLVLVVALCITLLSFITLSGFSKKTMASIIGTLGGVLVAIVSAMLIVFFLKIRGAASEEYSYIAMMNREQPFNVNQILFGAVIIGGLGAMMDISMSIASSMCEMIEIEASLPRRDLVKAGMNVGIDAISTMVTTLVLAYTGGALPSIILLNLYQRSGTYILNSLWFSVEVLQALVGSIGMMAAVPLTVYFMSWIQKHLQRKTNTKTCS</sequence>
<dbReference type="Proteomes" id="UP000278804">
    <property type="component" value="Chromosome"/>
</dbReference>
<feature type="transmembrane region" description="Helical" evidence="1">
    <location>
        <begin position="343"/>
        <end position="364"/>
    </location>
</feature>
<feature type="transmembrane region" description="Helical" evidence="1">
    <location>
        <begin position="123"/>
        <end position="140"/>
    </location>
</feature>
<keyword evidence="1" id="KW-0472">Membrane</keyword>
<feature type="transmembrane region" description="Helical" evidence="1">
    <location>
        <begin position="206"/>
        <end position="225"/>
    </location>
</feature>
<dbReference type="AlphaFoldDB" id="A0A3Q8S6E6"/>
<keyword evidence="1" id="KW-1133">Transmembrane helix</keyword>
<organism evidence="2 3">
    <name type="scientific">Erysipelothrix piscisicarius</name>
    <dbReference type="NCBI Taxonomy" id="2485784"/>
    <lineage>
        <taxon>Bacteria</taxon>
        <taxon>Bacillati</taxon>
        <taxon>Bacillota</taxon>
        <taxon>Erysipelotrichia</taxon>
        <taxon>Erysipelotrichales</taxon>
        <taxon>Erysipelotrichaceae</taxon>
        <taxon>Erysipelothrix</taxon>
    </lineage>
</organism>
<proteinExistence type="predicted"/>
<dbReference type="EMBL" id="CP034234">
    <property type="protein sequence ID" value="AZK43450.1"/>
    <property type="molecule type" value="Genomic_DNA"/>
</dbReference>
<keyword evidence="1" id="KW-0812">Transmembrane</keyword>
<name>A0A3Q8S6E6_9FIRM</name>
<evidence type="ECO:0000313" key="3">
    <source>
        <dbReference type="Proteomes" id="UP000278804"/>
    </source>
</evidence>
<feature type="transmembrane region" description="Helical" evidence="1">
    <location>
        <begin position="147"/>
        <end position="167"/>
    </location>
</feature>
<dbReference type="KEGG" id="eri:EEI45_00230"/>
<dbReference type="InterPro" id="IPR012507">
    <property type="entry name" value="YibE_F"/>
</dbReference>
<feature type="transmembrane region" description="Helical" evidence="1">
    <location>
        <begin position="245"/>
        <end position="264"/>
    </location>
</feature>